<dbReference type="SUPFAM" id="SSF56112">
    <property type="entry name" value="Protein kinase-like (PK-like)"/>
    <property type="match status" value="1"/>
</dbReference>
<dbReference type="Proteomes" id="UP000271241">
    <property type="component" value="Unassembled WGS sequence"/>
</dbReference>
<evidence type="ECO:0000313" key="3">
    <source>
        <dbReference type="Proteomes" id="UP000271241"/>
    </source>
</evidence>
<dbReference type="GO" id="GO:0005524">
    <property type="term" value="F:ATP binding"/>
    <property type="evidence" value="ECO:0007669"/>
    <property type="project" value="InterPro"/>
</dbReference>
<keyword evidence="3" id="KW-1185">Reference proteome</keyword>
<dbReference type="AlphaFoldDB" id="A0A4P9XH14"/>
<dbReference type="SMART" id="SM00220">
    <property type="entry name" value="S_TKc"/>
    <property type="match status" value="1"/>
</dbReference>
<dbReference type="OrthoDB" id="10020333at2759"/>
<dbReference type="GO" id="GO:0004674">
    <property type="term" value="F:protein serine/threonine kinase activity"/>
    <property type="evidence" value="ECO:0007669"/>
    <property type="project" value="TreeGrafter"/>
</dbReference>
<dbReference type="InterPro" id="IPR011009">
    <property type="entry name" value="Kinase-like_dom_sf"/>
</dbReference>
<dbReference type="STRING" id="78915.A0A4P9XH14"/>
<organism evidence="2 3">
    <name type="scientific">Thamnocephalis sphaerospora</name>
    <dbReference type="NCBI Taxonomy" id="78915"/>
    <lineage>
        <taxon>Eukaryota</taxon>
        <taxon>Fungi</taxon>
        <taxon>Fungi incertae sedis</taxon>
        <taxon>Zoopagomycota</taxon>
        <taxon>Zoopagomycotina</taxon>
        <taxon>Zoopagomycetes</taxon>
        <taxon>Zoopagales</taxon>
        <taxon>Sigmoideomycetaceae</taxon>
        <taxon>Thamnocephalis</taxon>
    </lineage>
</organism>
<dbReference type="InterPro" id="IPR008271">
    <property type="entry name" value="Ser/Thr_kinase_AS"/>
</dbReference>
<dbReference type="PROSITE" id="PS50011">
    <property type="entry name" value="PROTEIN_KINASE_DOM"/>
    <property type="match status" value="1"/>
</dbReference>
<dbReference type="Pfam" id="PF00069">
    <property type="entry name" value="Pkinase"/>
    <property type="match status" value="1"/>
</dbReference>
<dbReference type="InterPro" id="IPR000719">
    <property type="entry name" value="Prot_kinase_dom"/>
</dbReference>
<accession>A0A4P9XH14</accession>
<dbReference type="GO" id="GO:0044773">
    <property type="term" value="P:mitotic DNA damage checkpoint signaling"/>
    <property type="evidence" value="ECO:0007669"/>
    <property type="project" value="TreeGrafter"/>
</dbReference>
<sequence length="284" mass="31583">MYCYHLVAQIDTLLVIDKIVLRRDEKTYTALVRYDREPGFLKCTKVKEAFDSERIALETIRAGDPSDTGIKKAFVSLMGVFPPKNGKYCLLVTRVIGDSLDVPLPVGGACHCSDIPSGAVTNISLRIGIKYMHSLGLVHGDIKPQNIMIDSSQKGRPIVTIIDFDMSQMVGRSGMGFPYGGTLGYLAPEDFLGRPADQYKRDTWMMGATLYAALTKRPPLPFRHLLQKIRIMGKSIHVPVRSAKNRQLVGLMEKMMTFEIAQRPRLSELNDPLLKPFATTAPVA</sequence>
<protein>
    <submittedName>
        <fullName evidence="2">Kinase-like domain-containing protein</fullName>
    </submittedName>
</protein>
<evidence type="ECO:0000259" key="1">
    <source>
        <dbReference type="PROSITE" id="PS50011"/>
    </source>
</evidence>
<dbReference type="PANTHER" id="PTHR44167">
    <property type="entry name" value="OVARIAN-SPECIFIC SERINE/THREONINE-PROTEIN KINASE LOK-RELATED"/>
    <property type="match status" value="1"/>
</dbReference>
<feature type="domain" description="Protein kinase" evidence="1">
    <location>
        <begin position="1"/>
        <end position="274"/>
    </location>
</feature>
<proteinExistence type="predicted"/>
<dbReference type="Gene3D" id="1.10.510.10">
    <property type="entry name" value="Transferase(Phosphotransferase) domain 1"/>
    <property type="match status" value="1"/>
</dbReference>
<gene>
    <name evidence="2" type="ORF">THASP1DRAFT_26493</name>
</gene>
<keyword evidence="2" id="KW-0808">Transferase</keyword>
<dbReference type="EMBL" id="KZ993354">
    <property type="protein sequence ID" value="RKP04943.1"/>
    <property type="molecule type" value="Genomic_DNA"/>
</dbReference>
<evidence type="ECO:0000313" key="2">
    <source>
        <dbReference type="EMBL" id="RKP04943.1"/>
    </source>
</evidence>
<dbReference type="PANTHER" id="PTHR44167:SF24">
    <property type="entry name" value="SERINE_THREONINE-PROTEIN KINASE CHK2"/>
    <property type="match status" value="1"/>
</dbReference>
<reference evidence="3" key="1">
    <citation type="journal article" date="2018" name="Nat. Microbiol.">
        <title>Leveraging single-cell genomics to expand the fungal tree of life.</title>
        <authorList>
            <person name="Ahrendt S.R."/>
            <person name="Quandt C.A."/>
            <person name="Ciobanu D."/>
            <person name="Clum A."/>
            <person name="Salamov A."/>
            <person name="Andreopoulos B."/>
            <person name="Cheng J.F."/>
            <person name="Woyke T."/>
            <person name="Pelin A."/>
            <person name="Henrissat B."/>
            <person name="Reynolds N.K."/>
            <person name="Benny G.L."/>
            <person name="Smith M.E."/>
            <person name="James T.Y."/>
            <person name="Grigoriev I.V."/>
        </authorList>
    </citation>
    <scope>NUCLEOTIDE SEQUENCE [LARGE SCALE GENOMIC DNA]</scope>
    <source>
        <strain evidence="3">RSA 1356</strain>
    </source>
</reference>
<name>A0A4P9XH14_9FUNG</name>
<keyword evidence="2" id="KW-0418">Kinase</keyword>
<dbReference type="PROSITE" id="PS00108">
    <property type="entry name" value="PROTEIN_KINASE_ST"/>
    <property type="match status" value="1"/>
</dbReference>
<dbReference type="GO" id="GO:0005634">
    <property type="term" value="C:nucleus"/>
    <property type="evidence" value="ECO:0007669"/>
    <property type="project" value="TreeGrafter"/>
</dbReference>